<feature type="compositionally biased region" description="Low complexity" evidence="1">
    <location>
        <begin position="183"/>
        <end position="192"/>
    </location>
</feature>
<name>X0SHP2_9ZZZZ</name>
<accession>X0SHP2</accession>
<protein>
    <submittedName>
        <fullName evidence="2">Uncharacterized protein</fullName>
    </submittedName>
</protein>
<evidence type="ECO:0000256" key="1">
    <source>
        <dbReference type="SAM" id="MobiDB-lite"/>
    </source>
</evidence>
<feature type="non-terminal residue" evidence="2">
    <location>
        <position position="1"/>
    </location>
</feature>
<dbReference type="EMBL" id="BARS01009854">
    <property type="protein sequence ID" value="GAF80519.1"/>
    <property type="molecule type" value="Genomic_DNA"/>
</dbReference>
<evidence type="ECO:0000313" key="2">
    <source>
        <dbReference type="EMBL" id="GAF80519.1"/>
    </source>
</evidence>
<reference evidence="2" key="1">
    <citation type="journal article" date="2014" name="Front. Microbiol.">
        <title>High frequency of phylogenetically diverse reductive dehalogenase-homologous genes in deep subseafloor sedimentary metagenomes.</title>
        <authorList>
            <person name="Kawai M."/>
            <person name="Futagami T."/>
            <person name="Toyoda A."/>
            <person name="Takaki Y."/>
            <person name="Nishi S."/>
            <person name="Hori S."/>
            <person name="Arai W."/>
            <person name="Tsubouchi T."/>
            <person name="Morono Y."/>
            <person name="Uchiyama I."/>
            <person name="Ito T."/>
            <person name="Fujiyama A."/>
            <person name="Inagaki F."/>
            <person name="Takami H."/>
        </authorList>
    </citation>
    <scope>NUCLEOTIDE SEQUENCE</scope>
    <source>
        <strain evidence="2">Expedition CK06-06</strain>
    </source>
</reference>
<dbReference type="AlphaFoldDB" id="X0SHP2"/>
<feature type="region of interest" description="Disordered" evidence="1">
    <location>
        <begin position="155"/>
        <end position="209"/>
    </location>
</feature>
<proteinExistence type="predicted"/>
<organism evidence="2">
    <name type="scientific">marine sediment metagenome</name>
    <dbReference type="NCBI Taxonomy" id="412755"/>
    <lineage>
        <taxon>unclassified sequences</taxon>
        <taxon>metagenomes</taxon>
        <taxon>ecological metagenomes</taxon>
    </lineage>
</organism>
<gene>
    <name evidence="2" type="ORF">S01H1_18432</name>
</gene>
<sequence length="209" mass="21891">RPEFALTSSFQVYRSFPAFNNFGLLINEWSTWAKSQVLASEIFPKDYDFAQLSKDAKTINQQTQQEAAARQNATLAAIPPNPLDPDDPKNKKKGLVVGSVAGKGKTAQSSVSGQTLGNLVQSLRNTNLTAEEEFQIFHNLSSQEIAAKALGTAGPASFQGTPLGPFSAKASSDPLRAGASVGTTATNANKPAAPSPFSKTPGSLGPGPT</sequence>
<comment type="caution">
    <text evidence="2">The sequence shown here is derived from an EMBL/GenBank/DDBJ whole genome shotgun (WGS) entry which is preliminary data.</text>
</comment>